<organism evidence="2 3">
    <name type="scientific">Pseudomonas serboccidentalis</name>
    <dbReference type="NCBI Taxonomy" id="2964670"/>
    <lineage>
        <taxon>Bacteria</taxon>
        <taxon>Pseudomonadati</taxon>
        <taxon>Pseudomonadota</taxon>
        <taxon>Gammaproteobacteria</taxon>
        <taxon>Pseudomonadales</taxon>
        <taxon>Pseudomonadaceae</taxon>
        <taxon>Pseudomonas</taxon>
    </lineage>
</organism>
<proteinExistence type="predicted"/>
<evidence type="ECO:0000313" key="2">
    <source>
        <dbReference type="EMBL" id="WDR35710.1"/>
    </source>
</evidence>
<keyword evidence="3" id="KW-1185">Reference proteome</keyword>
<gene>
    <name evidence="2" type="ORF">NN484_25000</name>
</gene>
<dbReference type="Pfam" id="PF24404">
    <property type="entry name" value="nSTAND_NTPase7"/>
    <property type="match status" value="1"/>
</dbReference>
<protein>
    <recommendedName>
        <fullName evidence="1">Inactive Sirtuin domain-containing protein</fullName>
    </recommendedName>
</protein>
<feature type="domain" description="Inactive Sirtuin" evidence="1">
    <location>
        <begin position="12"/>
        <end position="195"/>
    </location>
</feature>
<evidence type="ECO:0000259" key="1">
    <source>
        <dbReference type="Pfam" id="PF24403"/>
    </source>
</evidence>
<dbReference type="Proteomes" id="UP001222282">
    <property type="component" value="Chromosome"/>
</dbReference>
<accession>A0ABY7Z884</accession>
<dbReference type="InterPro" id="IPR057063">
    <property type="entry name" value="iSirtuin"/>
</dbReference>
<reference evidence="2 3" key="1">
    <citation type="submission" date="2022-07" db="EMBL/GenBank/DDBJ databases">
        <authorList>
            <person name="Abrouk D."/>
            <person name="Moenne-Loccoz Y."/>
            <person name="Todorovic I."/>
            <person name="Raicevic V."/>
            <person name="Jovicic-Petrovic J."/>
        </authorList>
    </citation>
    <scope>NUCLEOTIDE SEQUENCE [LARGE SCALE GENOMIC DNA]</scope>
    <source>
        <strain evidence="3">IT-P374</strain>
    </source>
</reference>
<dbReference type="InterPro" id="IPR027417">
    <property type="entry name" value="P-loop_NTPase"/>
</dbReference>
<dbReference type="RefSeq" id="WP_274658165.1">
    <property type="nucleotide sequence ID" value="NZ_CP101655.1"/>
</dbReference>
<sequence>MVEIKVITLNAVPNSLITSIESRDVSLWVRDIDNNKFSAETLAKFIGLPWRSVFMESYCPEVIKLLESSLSFEASETRKRGFIQVVDSDPSAITLPHRCLPLYLLSGRSSLQTNDFKSKLRRMSMLNVLQESQVRNVLVIGEGVDAVPAALGELWDSGFKSYLTVCTTVPGAINLLEQWVDKHGDTHTANFLHRSIDELSVEVVSRYHETYPDTATMVRMRQRDGGFRNVDLSSADDPQRPISENYSIIQLKDLSPLVPEDLPEEEFIDFFKNSEDSWKPYAAGVPWIRDKAASRKLTGYMNRLDATGADDNCIAYIASESGAGGTTLARALAWELAREGYPVLIAKHLPFTPDALSVSNFLTRAHECFETGASAVVDSGEGEVVTTKGSASKRYETPWVILFDSLHWQGRDAELQRFNQELIKSGRPACLLVVTGTVLGLSYYSSVFKKLAELNHAIDEESTRDLGRHLNKFLKVYGKVRNEAQWNNFYKSHSVEYIEGVAAFWVALSFWIQGQYDLSESIQTWMYRNFKESTDSVLIQRAVVEIAALSSERLPLPEGLLISEPGQWPTSHLLEDQRAALSSLGLVKVAANGERYWALTHDILGRFLLNAIFYDNAMKILLGLDAARDAEHLRFLVLEQISQKSQLGEVRYRTIGEDFSKSIFKIDPAHGRANFLFFWREVLDALDRMPSGLRNTSRVFRHHTAISRRRIAKIDERSNTVSSLERKELLQAAIVDIRYALEFIQYEPGSEPDINLYNSLANAYLDLARIQTALEEPKPDIIENMLLASVATKKAYDQNPSSPFVIETYVKHLLEEASLAPVESAIGHCVEILGVLFSALSSNSHTRRNVQLQSLADEAIRKLFRLSPFDLAAKEPENAIDMLVNAWKILARDFPDLERMDFSMVSKETRSEAIDLLSHSLGVGNIQVLSLRYELISLNEPYGYKGQLEILEQIVSSNYRAPLQLSLEYAILLFQVGRAVEGDRIFRDLRRTWRDSEYYVQVPTRLRWLRIADSDQLQVVHAETGSDYEKRSLAKVQEFVNVAVPFRVQEFGHRELKPGIRFFAHVSFGHNGPFLRPVLSSTQRDE</sequence>
<dbReference type="EMBL" id="CP101655">
    <property type="protein sequence ID" value="WDR35710.1"/>
    <property type="molecule type" value="Genomic_DNA"/>
</dbReference>
<dbReference type="Pfam" id="PF24403">
    <property type="entry name" value="iSirtuin"/>
    <property type="match status" value="1"/>
</dbReference>
<dbReference type="SUPFAM" id="SSF52540">
    <property type="entry name" value="P-loop containing nucleoside triphosphate hydrolases"/>
    <property type="match status" value="1"/>
</dbReference>
<name>A0ABY7Z884_9PSED</name>
<evidence type="ECO:0000313" key="3">
    <source>
        <dbReference type="Proteomes" id="UP001222282"/>
    </source>
</evidence>